<accession>A0A9P0L7Z0</accession>
<feature type="compositionally biased region" description="Gly residues" evidence="6">
    <location>
        <begin position="201"/>
        <end position="216"/>
    </location>
</feature>
<dbReference type="InterPro" id="IPR000504">
    <property type="entry name" value="RRM_dom"/>
</dbReference>
<keyword evidence="2" id="KW-0507">mRNA processing</keyword>
<dbReference type="GO" id="GO:0003723">
    <property type="term" value="F:RNA binding"/>
    <property type="evidence" value="ECO:0007669"/>
    <property type="project" value="UniProtKB-UniRule"/>
</dbReference>
<evidence type="ECO:0000256" key="2">
    <source>
        <dbReference type="ARBA" id="ARBA00022664"/>
    </source>
</evidence>
<keyword evidence="3" id="KW-0677">Repeat</keyword>
<protein>
    <recommendedName>
        <fullName evidence="7">RRM domain-containing protein</fullName>
    </recommendedName>
</protein>
<dbReference type="CDD" id="cd12506">
    <property type="entry name" value="RRM3_hnRNPH_CRSF1_like"/>
    <property type="match status" value="1"/>
</dbReference>
<feature type="region of interest" description="Disordered" evidence="6">
    <location>
        <begin position="200"/>
        <end position="227"/>
    </location>
</feature>
<dbReference type="EMBL" id="CAKOFQ010007154">
    <property type="protein sequence ID" value="CAH1992732.1"/>
    <property type="molecule type" value="Genomic_DNA"/>
</dbReference>
<evidence type="ECO:0000256" key="3">
    <source>
        <dbReference type="ARBA" id="ARBA00022737"/>
    </source>
</evidence>
<keyword evidence="1" id="KW-0597">Phosphoprotein</keyword>
<evidence type="ECO:0000259" key="7">
    <source>
        <dbReference type="PROSITE" id="PS50102"/>
    </source>
</evidence>
<dbReference type="PANTHER" id="PTHR13976">
    <property type="entry name" value="HETEROGENEOUS NUCLEAR RIBONUCLEOPROTEIN-RELATED"/>
    <property type="match status" value="1"/>
</dbReference>
<evidence type="ECO:0000256" key="5">
    <source>
        <dbReference type="PROSITE-ProRule" id="PRU00176"/>
    </source>
</evidence>
<dbReference type="CDD" id="cd12503">
    <property type="entry name" value="RRM1_hnRNPH_GRSF1_like"/>
    <property type="match status" value="1"/>
</dbReference>
<evidence type="ECO:0000256" key="4">
    <source>
        <dbReference type="ARBA" id="ARBA00022884"/>
    </source>
</evidence>
<dbReference type="SUPFAM" id="SSF54928">
    <property type="entry name" value="RNA-binding domain, RBD"/>
    <property type="match status" value="3"/>
</dbReference>
<organism evidence="8 9">
    <name type="scientific">Acanthoscelides obtectus</name>
    <name type="common">Bean weevil</name>
    <name type="synonym">Bruchus obtectus</name>
    <dbReference type="NCBI Taxonomy" id="200917"/>
    <lineage>
        <taxon>Eukaryota</taxon>
        <taxon>Metazoa</taxon>
        <taxon>Ecdysozoa</taxon>
        <taxon>Arthropoda</taxon>
        <taxon>Hexapoda</taxon>
        <taxon>Insecta</taxon>
        <taxon>Pterygota</taxon>
        <taxon>Neoptera</taxon>
        <taxon>Endopterygota</taxon>
        <taxon>Coleoptera</taxon>
        <taxon>Polyphaga</taxon>
        <taxon>Cucujiformia</taxon>
        <taxon>Chrysomeloidea</taxon>
        <taxon>Chrysomelidae</taxon>
        <taxon>Bruchinae</taxon>
        <taxon>Bruchini</taxon>
        <taxon>Acanthoscelides</taxon>
    </lineage>
</organism>
<dbReference type="Proteomes" id="UP001152888">
    <property type="component" value="Unassembled WGS sequence"/>
</dbReference>
<dbReference type="GO" id="GO:0006397">
    <property type="term" value="P:mRNA processing"/>
    <property type="evidence" value="ECO:0007669"/>
    <property type="project" value="UniProtKB-KW"/>
</dbReference>
<feature type="domain" description="RRM" evidence="7">
    <location>
        <begin position="14"/>
        <end position="93"/>
    </location>
</feature>
<gene>
    <name evidence="8" type="ORF">ACAOBT_LOCUS21048</name>
</gene>
<dbReference type="InterPro" id="IPR012677">
    <property type="entry name" value="Nucleotide-bd_a/b_plait_sf"/>
</dbReference>
<reference evidence="8" key="1">
    <citation type="submission" date="2022-03" db="EMBL/GenBank/DDBJ databases">
        <authorList>
            <person name="Sayadi A."/>
        </authorList>
    </citation>
    <scope>NUCLEOTIDE SEQUENCE</scope>
</reference>
<feature type="domain" description="RRM" evidence="7">
    <location>
        <begin position="304"/>
        <end position="381"/>
    </location>
</feature>
<evidence type="ECO:0000313" key="8">
    <source>
        <dbReference type="EMBL" id="CAH1992732.1"/>
    </source>
</evidence>
<comment type="caution">
    <text evidence="8">The sequence shown here is derived from an EMBL/GenBank/DDBJ whole genome shotgun (WGS) entry which is preliminary data.</text>
</comment>
<keyword evidence="9" id="KW-1185">Reference proteome</keyword>
<evidence type="ECO:0000256" key="6">
    <source>
        <dbReference type="SAM" id="MobiDB-lite"/>
    </source>
</evidence>
<dbReference type="Gene3D" id="3.30.70.330">
    <property type="match status" value="3"/>
</dbReference>
<dbReference type="OrthoDB" id="431068at2759"/>
<keyword evidence="4 5" id="KW-0694">RNA-binding</keyword>
<dbReference type="AlphaFoldDB" id="A0A9P0L7Z0"/>
<dbReference type="Pfam" id="PF00076">
    <property type="entry name" value="RRM_1"/>
    <property type="match status" value="3"/>
</dbReference>
<dbReference type="FunFam" id="3.30.70.330:FF:000131">
    <property type="entry name" value="Heterogeneous nuclear ribonucleoprotein h3 isoform"/>
    <property type="match status" value="1"/>
</dbReference>
<name>A0A9P0L7Z0_ACAOB</name>
<sequence length="393" mass="43366">MSGDGDRSEDTGEYIVKLRGLPWSATEEDIEKFFSDCKILGGKEGVHLTASREGRPSGECFVELEDAEDLELALAKDRDHIGNRYIEVFKVNRPEMEWTIKRSGPQSTSEDDGCVRLRGLPFGCSKEEIANFFSGLEIVPNGITLLTFYSGRSSGEAYVQFKNREVAEKALLKHREKIAHRYIEIFRSSLSEVNSMASGFESGGGPGSRGRMGGSLGYNTRPSPYDRGDRYGQGMTGRFQPRSSRSFKGAGYSSDIDSDYGYDRGSMWNGGMRNGKGMGGMRGEMYPDEWSSGPGMGDKMGAMHCVHMRGLPFRANEEDIADFFKPVVPIDIRLLQDSSGRASGEADVEFASHDDAVRAMAKDKGHMQHRYIELFLNSAGGSSNGGSYGSRKW</sequence>
<evidence type="ECO:0000313" key="9">
    <source>
        <dbReference type="Proteomes" id="UP001152888"/>
    </source>
</evidence>
<dbReference type="SMART" id="SM00360">
    <property type="entry name" value="RRM"/>
    <property type="match status" value="3"/>
</dbReference>
<dbReference type="InterPro" id="IPR035979">
    <property type="entry name" value="RBD_domain_sf"/>
</dbReference>
<evidence type="ECO:0000256" key="1">
    <source>
        <dbReference type="ARBA" id="ARBA00022553"/>
    </source>
</evidence>
<proteinExistence type="predicted"/>
<dbReference type="PROSITE" id="PS50102">
    <property type="entry name" value="RRM"/>
    <property type="match status" value="3"/>
</dbReference>
<feature type="domain" description="RRM" evidence="7">
    <location>
        <begin position="113"/>
        <end position="190"/>
    </location>
</feature>
<dbReference type="InterPro" id="IPR050666">
    <property type="entry name" value="ESRP"/>
</dbReference>